<reference evidence="2 3" key="1">
    <citation type="submission" date="2019-07" db="EMBL/GenBank/DDBJ databases">
        <title>Genomics analysis of Aphanomyces spp. identifies a new class of oomycete effector associated with host adaptation.</title>
        <authorList>
            <person name="Gaulin E."/>
        </authorList>
    </citation>
    <scope>NUCLEOTIDE SEQUENCE [LARGE SCALE GENOMIC DNA]</scope>
    <source>
        <strain evidence="2 3">ATCC 201684</strain>
    </source>
</reference>
<keyword evidence="1" id="KW-1133">Transmembrane helix</keyword>
<evidence type="ECO:0000256" key="1">
    <source>
        <dbReference type="SAM" id="Phobius"/>
    </source>
</evidence>
<dbReference type="VEuPathDB" id="FungiDB:AeMF1_014516"/>
<name>A0A6G0WRY5_9STRA</name>
<protein>
    <submittedName>
        <fullName evidence="2">Uncharacterized protein</fullName>
    </submittedName>
</protein>
<feature type="transmembrane region" description="Helical" evidence="1">
    <location>
        <begin position="64"/>
        <end position="87"/>
    </location>
</feature>
<keyword evidence="1" id="KW-0812">Transmembrane</keyword>
<keyword evidence="3" id="KW-1185">Reference proteome</keyword>
<evidence type="ECO:0000313" key="3">
    <source>
        <dbReference type="Proteomes" id="UP000481153"/>
    </source>
</evidence>
<sequence length="150" mass="16680">MVVLIAISTASYSVVLLIAMGVSYAYESYQGQKPGRLWQSHVSYSAIPTITAGYDDAPPASQTLLIALVIALLGFLFLPFQFSVDWVWMIQSVGGYDPIIMAFVPIFLSPVMFFLLPWFATWDPQDGLYRILAQLYLLVWVGATVQYAAI</sequence>
<dbReference type="EMBL" id="VJMJ01000155">
    <property type="protein sequence ID" value="KAF0730187.1"/>
    <property type="molecule type" value="Genomic_DNA"/>
</dbReference>
<comment type="caution">
    <text evidence="2">The sequence shown here is derived from an EMBL/GenBank/DDBJ whole genome shotgun (WGS) entry which is preliminary data.</text>
</comment>
<dbReference type="Proteomes" id="UP000481153">
    <property type="component" value="Unassembled WGS sequence"/>
</dbReference>
<feature type="transmembrane region" description="Helical" evidence="1">
    <location>
        <begin position="131"/>
        <end position="149"/>
    </location>
</feature>
<feature type="transmembrane region" description="Helical" evidence="1">
    <location>
        <begin position="99"/>
        <end position="119"/>
    </location>
</feature>
<dbReference type="AlphaFoldDB" id="A0A6G0WRY5"/>
<accession>A0A6G0WRY5</accession>
<keyword evidence="1" id="KW-0472">Membrane</keyword>
<gene>
    <name evidence="2" type="ORF">Ae201684_012193</name>
</gene>
<organism evidence="2 3">
    <name type="scientific">Aphanomyces euteiches</name>
    <dbReference type="NCBI Taxonomy" id="100861"/>
    <lineage>
        <taxon>Eukaryota</taxon>
        <taxon>Sar</taxon>
        <taxon>Stramenopiles</taxon>
        <taxon>Oomycota</taxon>
        <taxon>Saprolegniomycetes</taxon>
        <taxon>Saprolegniales</taxon>
        <taxon>Verrucalvaceae</taxon>
        <taxon>Aphanomyces</taxon>
    </lineage>
</organism>
<evidence type="ECO:0000313" key="2">
    <source>
        <dbReference type="EMBL" id="KAF0730187.1"/>
    </source>
</evidence>
<proteinExistence type="predicted"/>